<evidence type="ECO:0000313" key="6">
    <source>
        <dbReference type="EMBL" id="MFC4312693.1"/>
    </source>
</evidence>
<organism evidence="6 7">
    <name type="scientific">Steroidobacter flavus</name>
    <dbReference type="NCBI Taxonomy" id="1842136"/>
    <lineage>
        <taxon>Bacteria</taxon>
        <taxon>Pseudomonadati</taxon>
        <taxon>Pseudomonadota</taxon>
        <taxon>Gammaproteobacteria</taxon>
        <taxon>Steroidobacterales</taxon>
        <taxon>Steroidobacteraceae</taxon>
        <taxon>Steroidobacter</taxon>
    </lineage>
</organism>
<evidence type="ECO:0000256" key="2">
    <source>
        <dbReference type="ARBA" id="ARBA00009272"/>
    </source>
</evidence>
<gene>
    <name evidence="5 6" type="primary">fliE</name>
    <name evidence="6" type="ORF">ACFPN2_26650</name>
</gene>
<dbReference type="InterPro" id="IPR001624">
    <property type="entry name" value="FliE"/>
</dbReference>
<keyword evidence="4 5" id="KW-0975">Bacterial flagellum</keyword>
<dbReference type="EMBL" id="JBHSDU010000014">
    <property type="protein sequence ID" value="MFC4312693.1"/>
    <property type="molecule type" value="Genomic_DNA"/>
</dbReference>
<proteinExistence type="inferred from homology"/>
<dbReference type="Pfam" id="PF02049">
    <property type="entry name" value="FliE"/>
    <property type="match status" value="1"/>
</dbReference>
<accession>A0ABV8T0K2</accession>
<comment type="caution">
    <text evidence="6">The sequence shown here is derived from an EMBL/GenBank/DDBJ whole genome shotgun (WGS) entry which is preliminary data.</text>
</comment>
<reference evidence="7" key="1">
    <citation type="journal article" date="2019" name="Int. J. Syst. Evol. Microbiol.">
        <title>The Global Catalogue of Microorganisms (GCM) 10K type strain sequencing project: providing services to taxonomists for standard genome sequencing and annotation.</title>
        <authorList>
            <consortium name="The Broad Institute Genomics Platform"/>
            <consortium name="The Broad Institute Genome Sequencing Center for Infectious Disease"/>
            <person name="Wu L."/>
            <person name="Ma J."/>
        </authorList>
    </citation>
    <scope>NUCLEOTIDE SEQUENCE [LARGE SCALE GENOMIC DNA]</scope>
    <source>
        <strain evidence="7">CGMCC 1.10759</strain>
    </source>
</reference>
<dbReference type="PANTHER" id="PTHR34653">
    <property type="match status" value="1"/>
</dbReference>
<dbReference type="RefSeq" id="WP_380602310.1">
    <property type="nucleotide sequence ID" value="NZ_JBHSDU010000014.1"/>
</dbReference>
<comment type="similarity">
    <text evidence="2 5">Belongs to the FliE family.</text>
</comment>
<keyword evidence="7" id="KW-1185">Reference proteome</keyword>
<evidence type="ECO:0000256" key="5">
    <source>
        <dbReference type="HAMAP-Rule" id="MF_00724"/>
    </source>
</evidence>
<name>A0ABV8T0K2_9GAMM</name>
<dbReference type="PANTHER" id="PTHR34653:SF1">
    <property type="entry name" value="FLAGELLAR HOOK-BASAL BODY COMPLEX PROTEIN FLIE"/>
    <property type="match status" value="1"/>
</dbReference>
<dbReference type="Proteomes" id="UP001595904">
    <property type="component" value="Unassembled WGS sequence"/>
</dbReference>
<evidence type="ECO:0000256" key="3">
    <source>
        <dbReference type="ARBA" id="ARBA00018024"/>
    </source>
</evidence>
<keyword evidence="6" id="KW-0282">Flagellum</keyword>
<protein>
    <recommendedName>
        <fullName evidence="3 5">Flagellar hook-basal body complex protein FliE</fullName>
    </recommendedName>
</protein>
<sequence length="98" mass="10827">MSIEAIAAIGSPFSFQPTAALAPQPTSEVFQSLVDAVGNINEQMRTNDKAVQAMALGETGNLHEVMMNLEKTRLTFELALQVRNKTLEAYQELMRMQV</sequence>
<evidence type="ECO:0000256" key="1">
    <source>
        <dbReference type="ARBA" id="ARBA00004117"/>
    </source>
</evidence>
<evidence type="ECO:0000256" key="4">
    <source>
        <dbReference type="ARBA" id="ARBA00023143"/>
    </source>
</evidence>
<dbReference type="NCBIfam" id="TIGR00205">
    <property type="entry name" value="fliE"/>
    <property type="match status" value="1"/>
</dbReference>
<dbReference type="PRINTS" id="PR01006">
    <property type="entry name" value="FLGHOOKFLIE"/>
</dbReference>
<evidence type="ECO:0000313" key="7">
    <source>
        <dbReference type="Proteomes" id="UP001595904"/>
    </source>
</evidence>
<dbReference type="HAMAP" id="MF_00724">
    <property type="entry name" value="FliE"/>
    <property type="match status" value="1"/>
</dbReference>
<keyword evidence="6" id="KW-0969">Cilium</keyword>
<keyword evidence="6" id="KW-0966">Cell projection</keyword>
<comment type="subcellular location">
    <subcellularLocation>
        <location evidence="1 5">Bacterial flagellum basal body</location>
    </subcellularLocation>
</comment>